<organism evidence="1 2">
    <name type="scientific">Anopheles christyi</name>
    <dbReference type="NCBI Taxonomy" id="43041"/>
    <lineage>
        <taxon>Eukaryota</taxon>
        <taxon>Metazoa</taxon>
        <taxon>Ecdysozoa</taxon>
        <taxon>Arthropoda</taxon>
        <taxon>Hexapoda</taxon>
        <taxon>Insecta</taxon>
        <taxon>Pterygota</taxon>
        <taxon>Neoptera</taxon>
        <taxon>Endopterygota</taxon>
        <taxon>Diptera</taxon>
        <taxon>Nematocera</taxon>
        <taxon>Culicoidea</taxon>
        <taxon>Culicidae</taxon>
        <taxon>Anophelinae</taxon>
        <taxon>Anopheles</taxon>
    </lineage>
</organism>
<evidence type="ECO:0000313" key="1">
    <source>
        <dbReference type="EnsemblMetazoa" id="ACHR014323-PA"/>
    </source>
</evidence>
<proteinExistence type="predicted"/>
<dbReference type="AlphaFoldDB" id="A0A182KIQ5"/>
<sequence length="83" mass="9759">MQQFALEHVRRNANLPIVQHSKRDADVILPSVARNGVRSCLEPWQMFNQHRQRGSTRGNVFEHVKEVHFVLENQLIVEVRTFL</sequence>
<accession>A0A182KIQ5</accession>
<reference evidence="2" key="1">
    <citation type="submission" date="2013-03" db="EMBL/GenBank/DDBJ databases">
        <title>The Genome Sequence of Anopheles christyi ACHKN1017.</title>
        <authorList>
            <consortium name="The Broad Institute Genomics Platform"/>
            <person name="Neafsey D.E."/>
            <person name="Besansky N."/>
            <person name="Walker B."/>
            <person name="Young S.K."/>
            <person name="Zeng Q."/>
            <person name="Gargeya S."/>
            <person name="Fitzgerald M."/>
            <person name="Haas B."/>
            <person name="Abouelleil A."/>
            <person name="Allen A.W."/>
            <person name="Alvarado L."/>
            <person name="Arachchi H.M."/>
            <person name="Berlin A.M."/>
            <person name="Chapman S.B."/>
            <person name="Gainer-Dewar J."/>
            <person name="Goldberg J."/>
            <person name="Griggs A."/>
            <person name="Gujja S."/>
            <person name="Hansen M."/>
            <person name="Howarth C."/>
            <person name="Imamovic A."/>
            <person name="Ireland A."/>
            <person name="Larimer J."/>
            <person name="McCowan C."/>
            <person name="Murphy C."/>
            <person name="Pearson M."/>
            <person name="Poon T.W."/>
            <person name="Priest M."/>
            <person name="Roberts A."/>
            <person name="Saif S."/>
            <person name="Shea T."/>
            <person name="Sisk P."/>
            <person name="Sykes S."/>
            <person name="Wortman J."/>
            <person name="Nusbaum C."/>
            <person name="Birren B."/>
        </authorList>
    </citation>
    <scope>NUCLEOTIDE SEQUENCE [LARGE SCALE GENOMIC DNA]</scope>
    <source>
        <strain evidence="2">ACHKN1017</strain>
    </source>
</reference>
<dbReference type="EnsemblMetazoa" id="ACHR014323-RA">
    <property type="protein sequence ID" value="ACHR014323-PA"/>
    <property type="gene ID" value="ACHR014323"/>
</dbReference>
<evidence type="ECO:0000313" key="2">
    <source>
        <dbReference type="Proteomes" id="UP000075881"/>
    </source>
</evidence>
<reference evidence="1" key="2">
    <citation type="submission" date="2020-05" db="UniProtKB">
        <authorList>
            <consortium name="EnsemblMetazoa"/>
        </authorList>
    </citation>
    <scope>IDENTIFICATION</scope>
    <source>
        <strain evidence="1">ACHKN1017</strain>
    </source>
</reference>
<keyword evidence="2" id="KW-1185">Reference proteome</keyword>
<protein>
    <submittedName>
        <fullName evidence="1">Uncharacterized protein</fullName>
    </submittedName>
</protein>
<name>A0A182KIQ5_9DIPT</name>
<dbReference type="VEuPathDB" id="VectorBase:ACHR014323"/>
<dbReference type="Proteomes" id="UP000075881">
    <property type="component" value="Unassembled WGS sequence"/>
</dbReference>